<keyword evidence="6 7" id="KW-0472">Membrane</keyword>
<proteinExistence type="predicted"/>
<name>A0AA95K1Y5_9GAMM</name>
<keyword evidence="4 7" id="KW-0812">Transmembrane</keyword>
<dbReference type="InterPro" id="IPR040423">
    <property type="entry name" value="PEA_transferase"/>
</dbReference>
<protein>
    <submittedName>
        <fullName evidence="9">Phosphoethanolamine transferase</fullName>
    </submittedName>
</protein>
<dbReference type="GO" id="GO:0005886">
    <property type="term" value="C:plasma membrane"/>
    <property type="evidence" value="ECO:0007669"/>
    <property type="project" value="UniProtKB-SubCell"/>
</dbReference>
<evidence type="ECO:0000256" key="3">
    <source>
        <dbReference type="ARBA" id="ARBA00022679"/>
    </source>
</evidence>
<gene>
    <name evidence="9" type="ORF">QE207_07155</name>
</gene>
<feature type="domain" description="Sulfatase N-terminal" evidence="8">
    <location>
        <begin position="123"/>
        <end position="348"/>
    </location>
</feature>
<feature type="transmembrane region" description="Helical" evidence="7">
    <location>
        <begin position="36"/>
        <end position="54"/>
    </location>
</feature>
<dbReference type="AlphaFoldDB" id="A0AA95K1Y5"/>
<evidence type="ECO:0000256" key="4">
    <source>
        <dbReference type="ARBA" id="ARBA00022692"/>
    </source>
</evidence>
<comment type="subcellular location">
    <subcellularLocation>
        <location evidence="1">Cell membrane</location>
        <topology evidence="1">Multi-pass membrane protein</topology>
    </subcellularLocation>
</comment>
<dbReference type="Gene3D" id="3.40.720.10">
    <property type="entry name" value="Alkaline Phosphatase, subunit A"/>
    <property type="match status" value="1"/>
</dbReference>
<dbReference type="PANTHER" id="PTHR30443">
    <property type="entry name" value="INNER MEMBRANE PROTEIN"/>
    <property type="match status" value="1"/>
</dbReference>
<dbReference type="RefSeq" id="WP_280629865.1">
    <property type="nucleotide sequence ID" value="NZ_CP123498.1"/>
</dbReference>
<evidence type="ECO:0000256" key="6">
    <source>
        <dbReference type="ARBA" id="ARBA00023136"/>
    </source>
</evidence>
<evidence type="ECO:0000313" key="9">
    <source>
        <dbReference type="EMBL" id="WGL96331.1"/>
    </source>
</evidence>
<dbReference type="EMBL" id="CP123498">
    <property type="protein sequence ID" value="WGL96331.1"/>
    <property type="molecule type" value="Genomic_DNA"/>
</dbReference>
<keyword evidence="3 9" id="KW-0808">Transferase</keyword>
<dbReference type="Proteomes" id="UP001177597">
    <property type="component" value="Chromosome"/>
</dbReference>
<dbReference type="PANTHER" id="PTHR30443:SF0">
    <property type="entry name" value="PHOSPHOETHANOLAMINE TRANSFERASE EPTA"/>
    <property type="match status" value="1"/>
</dbReference>
<dbReference type="InterPro" id="IPR058130">
    <property type="entry name" value="PEA_transf_C"/>
</dbReference>
<dbReference type="Pfam" id="PF00884">
    <property type="entry name" value="Sulfatase"/>
    <property type="match status" value="1"/>
</dbReference>
<sequence length="413" mass="47525">MLGSLFLKLILPSLIFTAFLFYLITIIKKNLANTSLLLYSVLSFTTLSIILVIIDIKDENRLISDIKEDKKQLGIFFHDKVPLIFGDAVYLLISSYDNNKYANIAEIEKFNHAIVAKKDNDNKNIILIMGEASLYSRYSAYGYHLDTTPHMTKLFSTSNSCIVNNAHPSSPITRDSLSMTLAFHTPENEDNLFNNKSIIEMAKANGYKTYWLGSQEIQGLHGSKYGFIAQKSNDLKLTDYNDNKLANLLVKVLSDNAQKRFIIIHLYGNHLPYNNYDEIDKKALPNAENYDLTIHHTDRIINDIFKVINEKKIDFNLIYTADHGEIVNVGHGLEKGREQYLIPFMYKSTNNRFNCDFIESFRNKDGYLSGLMNKYILSELLGYEIDKNILRNEREYDRILTANENILPFSLME</sequence>
<dbReference type="SUPFAM" id="SSF53649">
    <property type="entry name" value="Alkaline phosphatase-like"/>
    <property type="match status" value="1"/>
</dbReference>
<evidence type="ECO:0000259" key="8">
    <source>
        <dbReference type="Pfam" id="PF00884"/>
    </source>
</evidence>
<evidence type="ECO:0000256" key="1">
    <source>
        <dbReference type="ARBA" id="ARBA00004651"/>
    </source>
</evidence>
<keyword evidence="2" id="KW-1003">Cell membrane</keyword>
<dbReference type="CDD" id="cd16017">
    <property type="entry name" value="LptA"/>
    <property type="match status" value="1"/>
</dbReference>
<keyword evidence="5 7" id="KW-1133">Transmembrane helix</keyword>
<evidence type="ECO:0000256" key="7">
    <source>
        <dbReference type="SAM" id="Phobius"/>
    </source>
</evidence>
<dbReference type="GO" id="GO:0009244">
    <property type="term" value="P:lipopolysaccharide core region biosynthetic process"/>
    <property type="evidence" value="ECO:0007669"/>
    <property type="project" value="TreeGrafter"/>
</dbReference>
<evidence type="ECO:0000256" key="5">
    <source>
        <dbReference type="ARBA" id="ARBA00022989"/>
    </source>
</evidence>
<feature type="transmembrane region" description="Helical" evidence="7">
    <location>
        <begin position="6"/>
        <end position="24"/>
    </location>
</feature>
<evidence type="ECO:0000256" key="2">
    <source>
        <dbReference type="ARBA" id="ARBA00022475"/>
    </source>
</evidence>
<organism evidence="9 10">
    <name type="scientific">Arsenophonus nasoniae</name>
    <name type="common">son-killer infecting Nasonia vitripennis</name>
    <dbReference type="NCBI Taxonomy" id="638"/>
    <lineage>
        <taxon>Bacteria</taxon>
        <taxon>Pseudomonadati</taxon>
        <taxon>Pseudomonadota</taxon>
        <taxon>Gammaproteobacteria</taxon>
        <taxon>Enterobacterales</taxon>
        <taxon>Morganellaceae</taxon>
        <taxon>Arsenophonus</taxon>
    </lineage>
</organism>
<reference evidence="9" key="1">
    <citation type="submission" date="2023-04" db="EMBL/GenBank/DDBJ databases">
        <title>Genome dynamics across the evolutionary transition to endosymbiosis.</title>
        <authorList>
            <person name="Siozios S."/>
            <person name="Nadal-Jimenez P."/>
            <person name="Azagi T."/>
            <person name="Sprong H."/>
            <person name="Frost C.L."/>
            <person name="Parratt S.R."/>
            <person name="Taylor G."/>
            <person name="Brettell L."/>
            <person name="Lew K.C."/>
            <person name="Croft L."/>
            <person name="King K.C."/>
            <person name="Brockhurst M.A."/>
            <person name="Hypsa V."/>
            <person name="Novakova E."/>
            <person name="Darby A.C."/>
            <person name="Hurst G.D.D."/>
        </authorList>
    </citation>
    <scope>NUCLEOTIDE SEQUENCE</scope>
    <source>
        <strain evidence="9">AIh</strain>
    </source>
</reference>
<dbReference type="GO" id="GO:0016776">
    <property type="term" value="F:phosphotransferase activity, phosphate group as acceptor"/>
    <property type="evidence" value="ECO:0007669"/>
    <property type="project" value="TreeGrafter"/>
</dbReference>
<dbReference type="InterPro" id="IPR017850">
    <property type="entry name" value="Alkaline_phosphatase_core_sf"/>
</dbReference>
<dbReference type="InterPro" id="IPR000917">
    <property type="entry name" value="Sulfatase_N"/>
</dbReference>
<evidence type="ECO:0000313" key="10">
    <source>
        <dbReference type="Proteomes" id="UP001177597"/>
    </source>
</evidence>
<accession>A0AA95K1Y5</accession>